<comment type="caution">
    <text evidence="4">The sequence shown here is derived from an EMBL/GenBank/DDBJ whole genome shotgun (WGS) entry which is preliminary data.</text>
</comment>
<dbReference type="InterPro" id="IPR029028">
    <property type="entry name" value="Alpha/beta_knot_MTases"/>
</dbReference>
<keyword evidence="1 4" id="KW-0489">Methyltransferase</keyword>
<dbReference type="InterPro" id="IPR004441">
    <property type="entry name" value="rRNA_MeTrfase_TrmH"/>
</dbReference>
<evidence type="ECO:0000313" key="4">
    <source>
        <dbReference type="EMBL" id="RBL90887.1"/>
    </source>
</evidence>
<dbReference type="PANTHER" id="PTHR46429">
    <property type="entry name" value="23S RRNA (GUANOSINE-2'-O-)-METHYLTRANSFERASE RLMB"/>
    <property type="match status" value="1"/>
</dbReference>
<keyword evidence="5" id="KW-1185">Reference proteome</keyword>
<dbReference type="EMBL" id="QFFJ01000002">
    <property type="protein sequence ID" value="RBL90887.1"/>
    <property type="molecule type" value="Genomic_DNA"/>
</dbReference>
<name>A0A365XX14_9BACT</name>
<feature type="domain" description="tRNA/rRNA methyltransferase SpoU type" evidence="3">
    <location>
        <begin position="20"/>
        <end position="162"/>
    </location>
</feature>
<reference evidence="4 5" key="1">
    <citation type="submission" date="2018-05" db="EMBL/GenBank/DDBJ databases">
        <title>Chitinophaga sp. K3CV102501T nov., isolated from isolated from a monsoon evergreen broad-leaved forest soil.</title>
        <authorList>
            <person name="Lv Y."/>
        </authorList>
    </citation>
    <scope>NUCLEOTIDE SEQUENCE [LARGE SCALE GENOMIC DNA]</scope>
    <source>
        <strain evidence="4 5">GDMCC 1.1325</strain>
    </source>
</reference>
<dbReference type="OrthoDB" id="9795352at2"/>
<evidence type="ECO:0000256" key="2">
    <source>
        <dbReference type="ARBA" id="ARBA00022679"/>
    </source>
</evidence>
<dbReference type="InterPro" id="IPR001537">
    <property type="entry name" value="SpoU_MeTrfase"/>
</dbReference>
<dbReference type="CDD" id="cd18097">
    <property type="entry name" value="SpoU-like"/>
    <property type="match status" value="1"/>
</dbReference>
<dbReference type="Pfam" id="PF00588">
    <property type="entry name" value="SpoU_methylase"/>
    <property type="match status" value="1"/>
</dbReference>
<dbReference type="GO" id="GO:0005829">
    <property type="term" value="C:cytosol"/>
    <property type="evidence" value="ECO:0007669"/>
    <property type="project" value="TreeGrafter"/>
</dbReference>
<dbReference type="GO" id="GO:0008173">
    <property type="term" value="F:RNA methyltransferase activity"/>
    <property type="evidence" value="ECO:0007669"/>
    <property type="project" value="InterPro"/>
</dbReference>
<protein>
    <submittedName>
        <fullName evidence="4">RNA methyltransferase</fullName>
    </submittedName>
</protein>
<dbReference type="PANTHER" id="PTHR46429:SF1">
    <property type="entry name" value="23S RRNA (GUANOSINE-2'-O-)-METHYLTRANSFERASE RLMB"/>
    <property type="match status" value="1"/>
</dbReference>
<evidence type="ECO:0000259" key="3">
    <source>
        <dbReference type="Pfam" id="PF00588"/>
    </source>
</evidence>
<dbReference type="Gene3D" id="3.40.1280.10">
    <property type="match status" value="1"/>
</dbReference>
<dbReference type="GO" id="GO:0003723">
    <property type="term" value="F:RNA binding"/>
    <property type="evidence" value="ECO:0007669"/>
    <property type="project" value="InterPro"/>
</dbReference>
<evidence type="ECO:0000256" key="1">
    <source>
        <dbReference type="ARBA" id="ARBA00022603"/>
    </source>
</evidence>
<dbReference type="SUPFAM" id="SSF75217">
    <property type="entry name" value="alpha/beta knot"/>
    <property type="match status" value="1"/>
</dbReference>
<proteinExistence type="predicted"/>
<keyword evidence="2 4" id="KW-0808">Transferase</keyword>
<sequence>MDELGRKTVDEFKAADKTPLVLVLDNVRSMHNVGSVFRTADAFLLQGIVLCGYTPVPPHRDINKTALGATETVEWQYFPTTMEAVNALKSAGYLIITIEQAAGSVMLDAFVPPVNQPVALVFGNEVSGVDAEVMKMADGCIEIPQSGMKHSLNISVSTGIVVWDIFVKLRAVTNRG</sequence>
<dbReference type="GO" id="GO:0006396">
    <property type="term" value="P:RNA processing"/>
    <property type="evidence" value="ECO:0007669"/>
    <property type="project" value="InterPro"/>
</dbReference>
<accession>A0A365XX14</accession>
<evidence type="ECO:0000313" key="5">
    <source>
        <dbReference type="Proteomes" id="UP000253410"/>
    </source>
</evidence>
<dbReference type="GO" id="GO:0032259">
    <property type="term" value="P:methylation"/>
    <property type="evidence" value="ECO:0007669"/>
    <property type="project" value="UniProtKB-KW"/>
</dbReference>
<dbReference type="Proteomes" id="UP000253410">
    <property type="component" value="Unassembled WGS sequence"/>
</dbReference>
<organism evidence="4 5">
    <name type="scientific">Chitinophaga flava</name>
    <dbReference type="NCBI Taxonomy" id="2259036"/>
    <lineage>
        <taxon>Bacteria</taxon>
        <taxon>Pseudomonadati</taxon>
        <taxon>Bacteroidota</taxon>
        <taxon>Chitinophagia</taxon>
        <taxon>Chitinophagales</taxon>
        <taxon>Chitinophagaceae</taxon>
        <taxon>Chitinophaga</taxon>
    </lineage>
</organism>
<gene>
    <name evidence="4" type="ORF">DF182_19050</name>
</gene>
<dbReference type="AlphaFoldDB" id="A0A365XX14"/>
<dbReference type="InterPro" id="IPR029026">
    <property type="entry name" value="tRNA_m1G_MTases_N"/>
</dbReference>